<evidence type="ECO:0000256" key="1">
    <source>
        <dbReference type="SAM" id="MobiDB-lite"/>
    </source>
</evidence>
<dbReference type="EMBL" id="MH939374">
    <property type="protein sequence ID" value="QCX29378.1"/>
    <property type="molecule type" value="Genomic_DNA"/>
</dbReference>
<dbReference type="Proteomes" id="UP000682807">
    <property type="component" value="Segment"/>
</dbReference>
<protein>
    <submittedName>
        <fullName evidence="2">Capsid protein</fullName>
    </submittedName>
</protein>
<name>A0A4Y5QCD3_9VIRU</name>
<keyword evidence="3" id="KW-1185">Reference proteome</keyword>
<evidence type="ECO:0000313" key="2">
    <source>
        <dbReference type="EMBL" id="QCX29378.1"/>
    </source>
</evidence>
<feature type="compositionally biased region" description="Basic residues" evidence="1">
    <location>
        <begin position="33"/>
        <end position="42"/>
    </location>
</feature>
<reference evidence="2" key="1">
    <citation type="submission" date="2018-09" db="EMBL/GenBank/DDBJ databases">
        <title>Diverse plant associated genomoviruses.</title>
        <authorList>
            <person name="Richet C."/>
            <person name="Kraberger S."/>
            <person name="Filloux D."/>
            <person name="Fontenele R.S."/>
            <person name="Ribeiro S.G."/>
            <person name="Martin D.P."/>
            <person name="Lamas N.S."/>
            <person name="McCarthy J."/>
            <person name="Lefeuvre P."/>
            <person name="Roumagnac P."/>
            <person name="Varsani A."/>
        </authorList>
    </citation>
    <scope>NUCLEOTIDE SEQUENCE</scope>
    <source>
        <strain evidence="2">1409_BA530</strain>
    </source>
</reference>
<proteinExistence type="predicted"/>
<feature type="region of interest" description="Disordered" evidence="1">
    <location>
        <begin position="1"/>
        <end position="42"/>
    </location>
</feature>
<dbReference type="RefSeq" id="YP_010797988.1">
    <property type="nucleotide sequence ID" value="NC_076273.1"/>
</dbReference>
<feature type="compositionally biased region" description="Basic residues" evidence="1">
    <location>
        <begin position="1"/>
        <end position="26"/>
    </location>
</feature>
<accession>A0A4Y5QCD3</accession>
<evidence type="ECO:0000313" key="3">
    <source>
        <dbReference type="Proteomes" id="UP000682807"/>
    </source>
</evidence>
<dbReference type="KEGG" id="vg:80536009"/>
<sequence>MPLRRRPTTTRRARRKYTRRSSRPSRGRMPTSRWRRATRKPTRKSILNLTATKKRATMLIATNTTFTTPSGSTTYSTADAIMRPNTTYLFPWICTWRDNARQGTKYDTAVRTASTCYMRGLKERIRLNTNDGTQWLWRRVCFTWRGSELFQQSQAGLTFAIQVGTAPGQTFARLVNDFNNITGTPGLAARNALIGLIFKGAAGIDWVNYFSAPIDTDLVTLKYDKTVSIQSGNENGKQRVFNRWHPMNKNLTYADDESGELTLPLGSSTRAKKGMGDYYVIDMFTSAAPQTDQSALAFAPEATLYWHEK</sequence>
<organism evidence="2 3">
    <name type="scientific">Plant associated genomovirus 7</name>
    <dbReference type="NCBI Taxonomy" id="2584401"/>
    <lineage>
        <taxon>Viruses</taxon>
        <taxon>Monodnaviria</taxon>
        <taxon>Shotokuvirae</taxon>
        <taxon>Cressdnaviricota</taxon>
        <taxon>Repensiviricetes</taxon>
        <taxon>Geplafuvirales</taxon>
        <taxon>Genomoviridae</taxon>
        <taxon>Gemykolovirus</taxon>
        <taxon>Gemykolovirus heris1</taxon>
    </lineage>
</organism>
<dbReference type="GeneID" id="80536009"/>